<reference evidence="3 4" key="1">
    <citation type="submission" date="2020-08" db="EMBL/GenBank/DDBJ databases">
        <title>Sequencing the genomes of 1000 actinobacteria strains.</title>
        <authorList>
            <person name="Klenk H.-P."/>
        </authorList>
    </citation>
    <scope>NUCLEOTIDE SEQUENCE [LARGE SCALE GENOMIC DNA]</scope>
    <source>
        <strain evidence="3 4">DSM 28796</strain>
    </source>
</reference>
<evidence type="ECO:0000256" key="1">
    <source>
        <dbReference type="SAM" id="MobiDB-lite"/>
    </source>
</evidence>
<dbReference type="GO" id="GO:0003824">
    <property type="term" value="F:catalytic activity"/>
    <property type="evidence" value="ECO:0007669"/>
    <property type="project" value="UniProtKB-ARBA"/>
</dbReference>
<comment type="caution">
    <text evidence="3">The sequence shown here is derived from an EMBL/GenBank/DDBJ whole genome shotgun (WGS) entry which is preliminary data.</text>
</comment>
<feature type="region of interest" description="Disordered" evidence="1">
    <location>
        <begin position="449"/>
        <end position="477"/>
    </location>
</feature>
<dbReference type="AlphaFoldDB" id="A0A841AG59"/>
<dbReference type="Gene3D" id="3.40.50.1820">
    <property type="entry name" value="alpha/beta hydrolase"/>
    <property type="match status" value="1"/>
</dbReference>
<dbReference type="PANTHER" id="PTHR43433">
    <property type="entry name" value="HYDROLASE, ALPHA/BETA FOLD FAMILY PROTEIN"/>
    <property type="match status" value="1"/>
</dbReference>
<dbReference type="RefSeq" id="WP_184325612.1">
    <property type="nucleotide sequence ID" value="NZ_JACHLZ010000001.1"/>
</dbReference>
<dbReference type="SUPFAM" id="SSF53474">
    <property type="entry name" value="alpha/beta-Hydrolases"/>
    <property type="match status" value="1"/>
</dbReference>
<proteinExistence type="predicted"/>
<gene>
    <name evidence="3" type="ORF">HNR70_002073</name>
</gene>
<name>A0A841AG59_9MICO</name>
<keyword evidence="4" id="KW-1185">Reference proteome</keyword>
<dbReference type="PANTHER" id="PTHR43433:SF5">
    <property type="entry name" value="AB HYDROLASE-1 DOMAIN-CONTAINING PROTEIN"/>
    <property type="match status" value="1"/>
</dbReference>
<dbReference type="EMBL" id="JACHLZ010000001">
    <property type="protein sequence ID" value="MBB5832260.1"/>
    <property type="molecule type" value="Genomic_DNA"/>
</dbReference>
<evidence type="ECO:0000313" key="4">
    <source>
        <dbReference type="Proteomes" id="UP000588158"/>
    </source>
</evidence>
<dbReference type="Pfam" id="PF00561">
    <property type="entry name" value="Abhydrolase_1"/>
    <property type="match status" value="2"/>
</dbReference>
<feature type="compositionally biased region" description="Basic and acidic residues" evidence="1">
    <location>
        <begin position="449"/>
        <end position="463"/>
    </location>
</feature>
<dbReference type="InterPro" id="IPR050471">
    <property type="entry name" value="AB_hydrolase"/>
</dbReference>
<accession>A0A841AG59</accession>
<feature type="domain" description="AB hydrolase-1" evidence="2">
    <location>
        <begin position="329"/>
        <end position="383"/>
    </location>
</feature>
<sequence>MSPAGRLAPWARPAEIIERATQDELLQIRNDLMTVYREVSADGPELFPLRYARATPRRPRRAKVPRGAVPVPAAKPEVPVLILPDGPARASVLPYDVLRRSLAARGVDVLMMEHRGVGFSRLDTTGRDLPARAMTLREVIGDVLAVLDHAGAERAALVGTGYGAYIAQAVAVLHPERVHSLVLDSPLSSSVDEQIAQRRLRELYWDGTEPTTSSTAKVLRRLAEEGRVDVSRAGPVVLAVHEHGGPDAVRDLVDLLAVGRGDLTWTSVRQVLNQGWLQSTPFVIEHDLVARILHTELGSGSHADGGPLDPLILTGEEARAVPPFAGEQLDLHALAPAITAPTLVVSGTHDLVSPPEISRDLAARIPGATLLEIPRAGHSMLDTRSRILQIAARWSACDMAQHLPAHADRLAALPASATDLALSRGLQLALAAERWSPWRLRLESARADRERATLERAQVDPRSHRGRRNGSGREDPV</sequence>
<dbReference type="InterPro" id="IPR029058">
    <property type="entry name" value="AB_hydrolase_fold"/>
</dbReference>
<organism evidence="3 4">
    <name type="scientific">Brachybacterium aquaticum</name>
    <dbReference type="NCBI Taxonomy" id="1432564"/>
    <lineage>
        <taxon>Bacteria</taxon>
        <taxon>Bacillati</taxon>
        <taxon>Actinomycetota</taxon>
        <taxon>Actinomycetes</taxon>
        <taxon>Micrococcales</taxon>
        <taxon>Dermabacteraceae</taxon>
        <taxon>Brachybacterium</taxon>
    </lineage>
</organism>
<feature type="domain" description="AB hydrolase-1" evidence="2">
    <location>
        <begin position="79"/>
        <end position="202"/>
    </location>
</feature>
<evidence type="ECO:0000313" key="3">
    <source>
        <dbReference type="EMBL" id="MBB5832260.1"/>
    </source>
</evidence>
<protein>
    <submittedName>
        <fullName evidence="3">Pimeloyl-ACP methyl ester carboxylesterase</fullName>
    </submittedName>
</protein>
<dbReference type="InterPro" id="IPR000073">
    <property type="entry name" value="AB_hydrolase_1"/>
</dbReference>
<evidence type="ECO:0000259" key="2">
    <source>
        <dbReference type="Pfam" id="PF00561"/>
    </source>
</evidence>
<dbReference type="Proteomes" id="UP000588158">
    <property type="component" value="Unassembled WGS sequence"/>
</dbReference>